<name>A0A3M7SX67_BRAPC</name>
<evidence type="ECO:0000313" key="2">
    <source>
        <dbReference type="Proteomes" id="UP000276133"/>
    </source>
</evidence>
<accession>A0A3M7SX67</accession>
<protein>
    <submittedName>
        <fullName evidence="1">Uncharacterized protein</fullName>
    </submittedName>
</protein>
<proteinExistence type="predicted"/>
<dbReference type="Proteomes" id="UP000276133">
    <property type="component" value="Unassembled WGS sequence"/>
</dbReference>
<organism evidence="1 2">
    <name type="scientific">Brachionus plicatilis</name>
    <name type="common">Marine rotifer</name>
    <name type="synonym">Brachionus muelleri</name>
    <dbReference type="NCBI Taxonomy" id="10195"/>
    <lineage>
        <taxon>Eukaryota</taxon>
        <taxon>Metazoa</taxon>
        <taxon>Spiralia</taxon>
        <taxon>Gnathifera</taxon>
        <taxon>Rotifera</taxon>
        <taxon>Eurotatoria</taxon>
        <taxon>Monogononta</taxon>
        <taxon>Pseudotrocha</taxon>
        <taxon>Ploima</taxon>
        <taxon>Brachionidae</taxon>
        <taxon>Brachionus</taxon>
    </lineage>
</organism>
<dbReference type="AlphaFoldDB" id="A0A3M7SX67"/>
<keyword evidence="2" id="KW-1185">Reference proteome</keyword>
<reference evidence="1 2" key="1">
    <citation type="journal article" date="2018" name="Sci. Rep.">
        <title>Genomic signatures of local adaptation to the degree of environmental predictability in rotifers.</title>
        <authorList>
            <person name="Franch-Gras L."/>
            <person name="Hahn C."/>
            <person name="Garcia-Roger E.M."/>
            <person name="Carmona M.J."/>
            <person name="Serra M."/>
            <person name="Gomez A."/>
        </authorList>
    </citation>
    <scope>NUCLEOTIDE SEQUENCE [LARGE SCALE GENOMIC DNA]</scope>
    <source>
        <strain evidence="1">HYR1</strain>
    </source>
</reference>
<sequence length="64" mass="7676">MLPLLCFNNFNKILFRIESFSKNKGHAKEDRKQTLDSNVCKNNFKAQYYFNIKLYLRNIKGKKT</sequence>
<comment type="caution">
    <text evidence="1">The sequence shown here is derived from an EMBL/GenBank/DDBJ whole genome shotgun (WGS) entry which is preliminary data.</text>
</comment>
<evidence type="ECO:0000313" key="1">
    <source>
        <dbReference type="EMBL" id="RNA40312.1"/>
    </source>
</evidence>
<dbReference type="EMBL" id="REGN01000654">
    <property type="protein sequence ID" value="RNA40312.1"/>
    <property type="molecule type" value="Genomic_DNA"/>
</dbReference>
<gene>
    <name evidence="1" type="ORF">BpHYR1_017921</name>
</gene>